<dbReference type="PROSITE" id="PS51257">
    <property type="entry name" value="PROKAR_LIPOPROTEIN"/>
    <property type="match status" value="1"/>
</dbReference>
<keyword evidence="1" id="KW-0732">Signal</keyword>
<evidence type="ECO:0000313" key="3">
    <source>
        <dbReference type="Proteomes" id="UP001168552"/>
    </source>
</evidence>
<evidence type="ECO:0000256" key="1">
    <source>
        <dbReference type="SAM" id="SignalP"/>
    </source>
</evidence>
<dbReference type="EMBL" id="JAUHJS010000004">
    <property type="protein sequence ID" value="MDN4165578.1"/>
    <property type="molecule type" value="Genomic_DNA"/>
</dbReference>
<gene>
    <name evidence="2" type="ORF">QWY31_08700</name>
</gene>
<accession>A0ABT8F5C1</accession>
<organism evidence="2 3">
    <name type="scientific">Shiella aurantiaca</name>
    <dbReference type="NCBI Taxonomy" id="3058365"/>
    <lineage>
        <taxon>Bacteria</taxon>
        <taxon>Pseudomonadati</taxon>
        <taxon>Bacteroidota</taxon>
        <taxon>Cytophagia</taxon>
        <taxon>Cytophagales</taxon>
        <taxon>Shiellaceae</taxon>
        <taxon>Shiella</taxon>
    </lineage>
</organism>
<name>A0ABT8F5C1_9BACT</name>
<keyword evidence="3" id="KW-1185">Reference proteome</keyword>
<sequence length="128" mass="14314">MNKWISIVVCVILCGVSSCQSTSEVAPMAWEGTWAAVWESPFAPQETLQGSFHFGKHGEVHIQALGSDQSMLLSDTTEYTATWHVNENQLIIGNSHALVYQVLSQSPTHIKLLLFDEIHVNLTRFYLP</sequence>
<reference evidence="2" key="1">
    <citation type="submission" date="2023-06" db="EMBL/GenBank/DDBJ databases">
        <title>Cytophagales bacterium Strain LB-30, isolated from soil.</title>
        <authorList>
            <person name="Liu B."/>
        </authorList>
    </citation>
    <scope>NUCLEOTIDE SEQUENCE</scope>
    <source>
        <strain evidence="2">LB-30</strain>
    </source>
</reference>
<dbReference type="RefSeq" id="WP_320004109.1">
    <property type="nucleotide sequence ID" value="NZ_JAUHJS010000004.1"/>
</dbReference>
<feature type="chain" id="PRO_5046863544" description="Lipocalin-like domain-containing protein" evidence="1">
    <location>
        <begin position="22"/>
        <end position="128"/>
    </location>
</feature>
<proteinExistence type="predicted"/>
<comment type="caution">
    <text evidence="2">The sequence shown here is derived from an EMBL/GenBank/DDBJ whole genome shotgun (WGS) entry which is preliminary data.</text>
</comment>
<feature type="signal peptide" evidence="1">
    <location>
        <begin position="1"/>
        <end position="21"/>
    </location>
</feature>
<protein>
    <recommendedName>
        <fullName evidence="4">Lipocalin-like domain-containing protein</fullName>
    </recommendedName>
</protein>
<dbReference type="Proteomes" id="UP001168552">
    <property type="component" value="Unassembled WGS sequence"/>
</dbReference>
<evidence type="ECO:0008006" key="4">
    <source>
        <dbReference type="Google" id="ProtNLM"/>
    </source>
</evidence>
<evidence type="ECO:0000313" key="2">
    <source>
        <dbReference type="EMBL" id="MDN4165578.1"/>
    </source>
</evidence>